<dbReference type="AlphaFoldDB" id="A0A7C9A0Q9"/>
<feature type="compositionally biased region" description="Basic and acidic residues" evidence="1">
    <location>
        <begin position="84"/>
        <end position="100"/>
    </location>
</feature>
<proteinExistence type="predicted"/>
<dbReference type="PANTHER" id="PTHR34572">
    <property type="entry name" value="GOLGIN FAMILY A PROTEIN"/>
    <property type="match status" value="1"/>
</dbReference>
<sequence length="100" mass="11106">MQIAVLEEQKKAAEPEESADDEAKPTSADENTEEHARRTDGYGEKPDINDMPVDENQDAEENRTAPGRHDLNESLDLSLGLTSHEGEHDSSSKSNRTKEE</sequence>
<accession>A0A7C9A0Q9</accession>
<name>A0A7C9A0Q9_OPUST</name>
<reference evidence="2" key="2">
    <citation type="submission" date="2020-07" db="EMBL/GenBank/DDBJ databases">
        <authorList>
            <person name="Vera ALvarez R."/>
            <person name="Arias-Moreno D.M."/>
            <person name="Jimenez-Jacinto V."/>
            <person name="Jimenez-Bremont J.F."/>
            <person name="Swaminathan K."/>
            <person name="Moose S.P."/>
            <person name="Guerrero-Gonzalez M.L."/>
            <person name="Marino-Ramirez L."/>
            <person name="Landsman D."/>
            <person name="Rodriguez-Kessler M."/>
            <person name="Delgado-Sanchez P."/>
        </authorList>
    </citation>
    <scope>NUCLEOTIDE SEQUENCE</scope>
    <source>
        <tissue evidence="2">Cladode</tissue>
    </source>
</reference>
<dbReference type="EMBL" id="GISG01189495">
    <property type="protein sequence ID" value="MBA4655876.1"/>
    <property type="molecule type" value="Transcribed_RNA"/>
</dbReference>
<feature type="compositionally biased region" description="Basic and acidic residues" evidence="1">
    <location>
        <begin position="60"/>
        <end position="72"/>
    </location>
</feature>
<evidence type="ECO:0000313" key="2">
    <source>
        <dbReference type="EMBL" id="MBA4655876.1"/>
    </source>
</evidence>
<dbReference type="PANTHER" id="PTHR34572:SF1">
    <property type="entry name" value="GOLGIN FAMILY A PROTEIN"/>
    <property type="match status" value="1"/>
</dbReference>
<protein>
    <submittedName>
        <fullName evidence="2">Uncharacterized protein</fullName>
    </submittedName>
</protein>
<evidence type="ECO:0000256" key="1">
    <source>
        <dbReference type="SAM" id="MobiDB-lite"/>
    </source>
</evidence>
<organism evidence="2">
    <name type="scientific">Opuntia streptacantha</name>
    <name type="common">Prickly pear cactus</name>
    <name type="synonym">Opuntia cardona</name>
    <dbReference type="NCBI Taxonomy" id="393608"/>
    <lineage>
        <taxon>Eukaryota</taxon>
        <taxon>Viridiplantae</taxon>
        <taxon>Streptophyta</taxon>
        <taxon>Embryophyta</taxon>
        <taxon>Tracheophyta</taxon>
        <taxon>Spermatophyta</taxon>
        <taxon>Magnoliopsida</taxon>
        <taxon>eudicotyledons</taxon>
        <taxon>Gunneridae</taxon>
        <taxon>Pentapetalae</taxon>
        <taxon>Caryophyllales</taxon>
        <taxon>Cactineae</taxon>
        <taxon>Cactaceae</taxon>
        <taxon>Opuntioideae</taxon>
        <taxon>Opuntia</taxon>
    </lineage>
</organism>
<reference evidence="2" key="1">
    <citation type="journal article" date="2013" name="J. Plant Res.">
        <title>Effect of fungi and light on seed germination of three Opuntia species from semiarid lands of central Mexico.</title>
        <authorList>
            <person name="Delgado-Sanchez P."/>
            <person name="Jimenez-Bremont J.F."/>
            <person name="Guerrero-Gonzalez Mde L."/>
            <person name="Flores J."/>
        </authorList>
    </citation>
    <scope>NUCLEOTIDE SEQUENCE</scope>
    <source>
        <tissue evidence="2">Cladode</tissue>
    </source>
</reference>
<feature type="region of interest" description="Disordered" evidence="1">
    <location>
        <begin position="1"/>
        <end position="100"/>
    </location>
</feature>
<feature type="compositionally biased region" description="Basic and acidic residues" evidence="1">
    <location>
        <begin position="33"/>
        <end position="48"/>
    </location>
</feature>